<keyword evidence="2" id="KW-1185">Reference proteome</keyword>
<evidence type="ECO:0000313" key="2">
    <source>
        <dbReference type="Proteomes" id="UP000054928"/>
    </source>
</evidence>
<accession>A0A0P1AVV0</accession>
<dbReference type="RefSeq" id="XP_024582275.1">
    <property type="nucleotide sequence ID" value="XM_024716703.1"/>
</dbReference>
<dbReference type="GeneID" id="36397295"/>
<reference evidence="2" key="1">
    <citation type="submission" date="2014-09" db="EMBL/GenBank/DDBJ databases">
        <authorList>
            <person name="Sharma Rahul"/>
            <person name="Thines Marco"/>
        </authorList>
    </citation>
    <scope>NUCLEOTIDE SEQUENCE [LARGE SCALE GENOMIC DNA]</scope>
</reference>
<sequence>MNGISLGYIFVGAKEKLVNADSQHNLTHTPKHYSQVLRVDVNFSLRALLSAIIATPQRVERLPSNRIKQLSQLCWPYQETR</sequence>
<protein>
    <submittedName>
        <fullName evidence="1">Uncharacterized protein</fullName>
    </submittedName>
</protein>
<evidence type="ECO:0000313" key="1">
    <source>
        <dbReference type="EMBL" id="CEG45906.1"/>
    </source>
</evidence>
<dbReference type="EMBL" id="CCYD01001863">
    <property type="protein sequence ID" value="CEG45906.1"/>
    <property type="molecule type" value="Genomic_DNA"/>
</dbReference>
<dbReference type="AlphaFoldDB" id="A0A0P1AVV0"/>
<name>A0A0P1AVV0_PLAHL</name>
<organism evidence="1 2">
    <name type="scientific">Plasmopara halstedii</name>
    <name type="common">Downy mildew of sunflower</name>
    <dbReference type="NCBI Taxonomy" id="4781"/>
    <lineage>
        <taxon>Eukaryota</taxon>
        <taxon>Sar</taxon>
        <taxon>Stramenopiles</taxon>
        <taxon>Oomycota</taxon>
        <taxon>Peronosporomycetes</taxon>
        <taxon>Peronosporales</taxon>
        <taxon>Peronosporaceae</taxon>
        <taxon>Plasmopara</taxon>
    </lineage>
</organism>
<dbReference type="Proteomes" id="UP000054928">
    <property type="component" value="Unassembled WGS sequence"/>
</dbReference>
<proteinExistence type="predicted"/>